<dbReference type="KEGG" id="lpav:PLANPX_1169"/>
<evidence type="ECO:0000313" key="1">
    <source>
        <dbReference type="EMBL" id="BBO31557.1"/>
    </source>
</evidence>
<dbReference type="EMBL" id="AP021861">
    <property type="protein sequence ID" value="BBO31557.1"/>
    <property type="molecule type" value="Genomic_DNA"/>
</dbReference>
<dbReference type="AlphaFoldDB" id="A0A5K7X6T4"/>
<reference evidence="2" key="1">
    <citation type="submission" date="2019-10" db="EMBL/GenBank/DDBJ databases">
        <title>Lacipirellula parvula gen. nov., sp. nov., representing a lineage of planctomycetes widespread in freshwater anoxic habitats, and description of the family Lacipirellulaceae.</title>
        <authorList>
            <person name="Dedysh S.N."/>
            <person name="Kulichevskaya I.S."/>
            <person name="Beletsky A.V."/>
            <person name="Rakitin A.L."/>
            <person name="Mardanov A.V."/>
            <person name="Ivanova A.A."/>
            <person name="Saltykova V.X."/>
            <person name="Rijpstra W.I.C."/>
            <person name="Sinninghe Damste J.S."/>
            <person name="Ravin N.V."/>
        </authorList>
    </citation>
    <scope>NUCLEOTIDE SEQUENCE [LARGE SCALE GENOMIC DNA]</scope>
    <source>
        <strain evidence="2">PX69</strain>
    </source>
</reference>
<name>A0A5K7X6T4_9BACT</name>
<evidence type="ECO:0000313" key="2">
    <source>
        <dbReference type="Proteomes" id="UP000326837"/>
    </source>
</evidence>
<accession>A0A5K7X6T4</accession>
<proteinExistence type="predicted"/>
<protein>
    <submittedName>
        <fullName evidence="1">Uncharacterized protein</fullName>
    </submittedName>
</protein>
<gene>
    <name evidence="1" type="ORF">PLANPX_1169</name>
</gene>
<organism evidence="1 2">
    <name type="scientific">Lacipirellula parvula</name>
    <dbReference type="NCBI Taxonomy" id="2650471"/>
    <lineage>
        <taxon>Bacteria</taxon>
        <taxon>Pseudomonadati</taxon>
        <taxon>Planctomycetota</taxon>
        <taxon>Planctomycetia</taxon>
        <taxon>Pirellulales</taxon>
        <taxon>Lacipirellulaceae</taxon>
        <taxon>Lacipirellula</taxon>
    </lineage>
</organism>
<sequence>MNQQILSMPPEGTPEFAELCRRQDAICRGVVGDRAALLADGVGRYYVPDPPTPVARPRFTPEGVAIVEPSISVNSPARPAKRRPWYRRLFK</sequence>
<dbReference type="Proteomes" id="UP000326837">
    <property type="component" value="Chromosome"/>
</dbReference>
<keyword evidence="2" id="KW-1185">Reference proteome</keyword>